<sequence>MTLTLLESFKMLSLLSIGLAFFVIAVSPGPATLSNATIAMSRGRKISLIYGAGLSTGLVFWGIIAASGLGVILQQSVYLLMILKVLGGVYLIWLAFLSAKSAIKGDSLTINMESAPKDNSRWFIKGFLLNISNPKTVIAWMAALSVGLGENDSTAFLVLGVLVCVAVGFFTNALYSFVFSCNGVMALYQKANRWVNGVVAGLFSFAGLGLIRSAFNR</sequence>
<dbReference type="Proteomes" id="UP001209713">
    <property type="component" value="Unassembled WGS sequence"/>
</dbReference>
<reference evidence="7 8" key="1">
    <citation type="submission" date="2022-10" db="EMBL/GenBank/DDBJ databases">
        <title>Marinomonas transparenta sp. nov. and Marinomonas sargassi sp. nov., isolated from marine alga (Sargassum natans (L.) Gaillon).</title>
        <authorList>
            <person name="Wang Y."/>
        </authorList>
    </citation>
    <scope>NUCLEOTIDE SEQUENCE [LARGE SCALE GENOMIC DNA]</scope>
    <source>
        <strain evidence="7 8">C2222</strain>
    </source>
</reference>
<evidence type="ECO:0000313" key="8">
    <source>
        <dbReference type="Proteomes" id="UP001209713"/>
    </source>
</evidence>
<feature type="transmembrane region" description="Helical" evidence="6">
    <location>
        <begin position="194"/>
        <end position="215"/>
    </location>
</feature>
<feature type="transmembrane region" description="Helical" evidence="6">
    <location>
        <begin position="12"/>
        <end position="36"/>
    </location>
</feature>
<gene>
    <name evidence="7" type="ORF">OFY17_05885</name>
</gene>
<protein>
    <submittedName>
        <fullName evidence="7">LysE family translocator</fullName>
    </submittedName>
</protein>
<keyword evidence="5 6" id="KW-0472">Membrane</keyword>
<comment type="subcellular location">
    <subcellularLocation>
        <location evidence="1">Cell membrane</location>
        <topology evidence="1">Multi-pass membrane protein</topology>
    </subcellularLocation>
</comment>
<dbReference type="InterPro" id="IPR001123">
    <property type="entry name" value="LeuE-type"/>
</dbReference>
<keyword evidence="3 6" id="KW-0812">Transmembrane</keyword>
<organism evidence="7 8">
    <name type="scientific">Marinomonas sargassi</name>
    <dbReference type="NCBI Taxonomy" id="2984494"/>
    <lineage>
        <taxon>Bacteria</taxon>
        <taxon>Pseudomonadati</taxon>
        <taxon>Pseudomonadota</taxon>
        <taxon>Gammaproteobacteria</taxon>
        <taxon>Oceanospirillales</taxon>
        <taxon>Oceanospirillaceae</taxon>
        <taxon>Marinomonas</taxon>
    </lineage>
</organism>
<evidence type="ECO:0000313" key="7">
    <source>
        <dbReference type="EMBL" id="MCV2402418.1"/>
    </source>
</evidence>
<evidence type="ECO:0000256" key="1">
    <source>
        <dbReference type="ARBA" id="ARBA00004651"/>
    </source>
</evidence>
<evidence type="ECO:0000256" key="2">
    <source>
        <dbReference type="ARBA" id="ARBA00022475"/>
    </source>
</evidence>
<dbReference type="PANTHER" id="PTHR30086:SF19">
    <property type="entry name" value="THREONINE EFFLUX PROTEIN"/>
    <property type="match status" value="1"/>
</dbReference>
<name>A0ABT2YRA1_9GAMM</name>
<feature type="transmembrane region" description="Helical" evidence="6">
    <location>
        <begin position="48"/>
        <end position="72"/>
    </location>
</feature>
<accession>A0ABT2YRA1</accession>
<evidence type="ECO:0000256" key="6">
    <source>
        <dbReference type="SAM" id="Phobius"/>
    </source>
</evidence>
<keyword evidence="8" id="KW-1185">Reference proteome</keyword>
<dbReference type="Pfam" id="PF01810">
    <property type="entry name" value="LysE"/>
    <property type="match status" value="1"/>
</dbReference>
<proteinExistence type="predicted"/>
<feature type="transmembrane region" description="Helical" evidence="6">
    <location>
        <begin position="155"/>
        <end position="182"/>
    </location>
</feature>
<dbReference type="PANTHER" id="PTHR30086">
    <property type="entry name" value="ARGININE EXPORTER PROTEIN ARGO"/>
    <property type="match status" value="1"/>
</dbReference>
<keyword evidence="4 6" id="KW-1133">Transmembrane helix</keyword>
<evidence type="ECO:0000256" key="4">
    <source>
        <dbReference type="ARBA" id="ARBA00022989"/>
    </source>
</evidence>
<evidence type="ECO:0000256" key="5">
    <source>
        <dbReference type="ARBA" id="ARBA00023136"/>
    </source>
</evidence>
<feature type="transmembrane region" description="Helical" evidence="6">
    <location>
        <begin position="78"/>
        <end position="97"/>
    </location>
</feature>
<dbReference type="RefSeq" id="WP_263529798.1">
    <property type="nucleotide sequence ID" value="NZ_JAOVZB010000002.1"/>
</dbReference>
<dbReference type="EMBL" id="JAOVZB010000002">
    <property type="protein sequence ID" value="MCV2402418.1"/>
    <property type="molecule type" value="Genomic_DNA"/>
</dbReference>
<comment type="caution">
    <text evidence="7">The sequence shown here is derived from an EMBL/GenBank/DDBJ whole genome shotgun (WGS) entry which is preliminary data.</text>
</comment>
<evidence type="ECO:0000256" key="3">
    <source>
        <dbReference type="ARBA" id="ARBA00022692"/>
    </source>
</evidence>
<keyword evidence="2" id="KW-1003">Cell membrane</keyword>
<feature type="transmembrane region" description="Helical" evidence="6">
    <location>
        <begin position="122"/>
        <end position="143"/>
    </location>
</feature>